<name>A0A8C9S253_SCLFO</name>
<dbReference type="Pfam" id="PF15063">
    <property type="entry name" value="TC1"/>
    <property type="match status" value="1"/>
</dbReference>
<dbReference type="GO" id="GO:0045746">
    <property type="term" value="P:negative regulation of Notch signaling pathway"/>
    <property type="evidence" value="ECO:0007669"/>
    <property type="project" value="TreeGrafter"/>
</dbReference>
<gene>
    <name evidence="2" type="primary">TCIM</name>
</gene>
<dbReference type="Ensembl" id="ENSSFOT00015024456.2">
    <property type="protein sequence ID" value="ENSSFOP00015024195.2"/>
    <property type="gene ID" value="ENSSFOG00015015559.2"/>
</dbReference>
<accession>A0A8C9S253</accession>
<protein>
    <submittedName>
        <fullName evidence="2">Transcriptional and immune response regulator b</fullName>
    </submittedName>
</protein>
<reference evidence="2 3" key="1">
    <citation type="submission" date="2019-04" db="EMBL/GenBank/DDBJ databases">
        <authorList>
            <consortium name="Wellcome Sanger Institute Data Sharing"/>
        </authorList>
    </citation>
    <scope>NUCLEOTIDE SEQUENCE [LARGE SCALE GENOMIC DNA]</scope>
</reference>
<keyword evidence="3" id="KW-1185">Reference proteome</keyword>
<dbReference type="GO" id="GO:0002264">
    <property type="term" value="P:endothelial cell activation involved in immune response"/>
    <property type="evidence" value="ECO:0007669"/>
    <property type="project" value="TreeGrafter"/>
</dbReference>
<dbReference type="OrthoDB" id="8681175at2759"/>
<reference evidence="2" key="3">
    <citation type="submission" date="2025-09" db="UniProtKB">
        <authorList>
            <consortium name="Ensembl"/>
        </authorList>
    </citation>
    <scope>IDENTIFICATION</scope>
</reference>
<dbReference type="PANTHER" id="PTHR32358:SF1">
    <property type="entry name" value="TRANSCRIPTIONAL AND IMMUNE RESPONSE REGULATOR"/>
    <property type="match status" value="1"/>
</dbReference>
<dbReference type="AlphaFoldDB" id="A0A8C9S253"/>
<dbReference type="GO" id="GO:0005634">
    <property type="term" value="C:nucleus"/>
    <property type="evidence" value="ECO:0007669"/>
    <property type="project" value="TreeGrafter"/>
</dbReference>
<evidence type="ECO:0000313" key="3">
    <source>
        <dbReference type="Proteomes" id="UP000694397"/>
    </source>
</evidence>
<sequence>MLSPFSRQATMSSSCDGRRVTPALHFTRFDTALRKKAAANIFENVNRDGLVRLFQRSGDSRAEERVHSIFCHGQEPEERSRALMALRSRRKDKLLRITGFTRRTMRLH</sequence>
<organism evidence="2 3">
    <name type="scientific">Scleropages formosus</name>
    <name type="common">Asian bonytongue</name>
    <name type="synonym">Osteoglossum formosum</name>
    <dbReference type="NCBI Taxonomy" id="113540"/>
    <lineage>
        <taxon>Eukaryota</taxon>
        <taxon>Metazoa</taxon>
        <taxon>Chordata</taxon>
        <taxon>Craniata</taxon>
        <taxon>Vertebrata</taxon>
        <taxon>Euteleostomi</taxon>
        <taxon>Actinopterygii</taxon>
        <taxon>Neopterygii</taxon>
        <taxon>Teleostei</taxon>
        <taxon>Osteoglossocephala</taxon>
        <taxon>Osteoglossomorpha</taxon>
        <taxon>Osteoglossiformes</taxon>
        <taxon>Osteoglossidae</taxon>
        <taxon>Scleropages</taxon>
    </lineage>
</organism>
<dbReference type="GeneTree" id="ENSGT00390000003458"/>
<dbReference type="GO" id="GO:0005829">
    <property type="term" value="C:cytosol"/>
    <property type="evidence" value="ECO:0007669"/>
    <property type="project" value="TreeGrafter"/>
</dbReference>
<proteinExistence type="predicted"/>
<dbReference type="GO" id="GO:0005112">
    <property type="term" value="F:Notch binding"/>
    <property type="evidence" value="ECO:0007669"/>
    <property type="project" value="TreeGrafter"/>
</dbReference>
<reference evidence="2" key="2">
    <citation type="submission" date="2025-08" db="UniProtKB">
        <authorList>
            <consortium name="Ensembl"/>
        </authorList>
    </citation>
    <scope>IDENTIFICATION</scope>
</reference>
<dbReference type="InterPro" id="IPR020282">
    <property type="entry name" value="Avpi1/C8orf4_dom"/>
</dbReference>
<evidence type="ECO:0000313" key="2">
    <source>
        <dbReference type="Ensembl" id="ENSSFOP00015024195.2"/>
    </source>
</evidence>
<feature type="domain" description="Arginine vasopressin-induced protein 1/transcriptional and immune response regulator" evidence="1">
    <location>
        <begin position="14"/>
        <end position="87"/>
    </location>
</feature>
<dbReference type="PANTHER" id="PTHR32358">
    <property type="entry name" value="TRANSCRIPTIONAL AND IMMUNE RESPONSE REGULATOR"/>
    <property type="match status" value="1"/>
</dbReference>
<dbReference type="InterPro" id="IPR039580">
    <property type="entry name" value="Tcim"/>
</dbReference>
<evidence type="ECO:0000259" key="1">
    <source>
        <dbReference type="Pfam" id="PF15063"/>
    </source>
</evidence>
<dbReference type="Proteomes" id="UP000694397">
    <property type="component" value="Chromosome 6"/>
</dbReference>